<sequence>KAVLTIAIQRFRNGAKLAASLQGYIPQIEHLMVLTGDQSGSLPATLAQLVDSIMRDRKMRRQFRKSLAPSVLLLVFGVAAIFGVALYVVPQYREIVNPSEVHGLSAAVFSVATPVGIAVLVTVIVLLFGFAIWLARAARTVDAPWRRWIENIPNSPFAFYRDWMSLIWLRMHLIMLKAGVLEREALQAAMTNSTPWLARRLALVKHHIERSGKKLPAALVATYEVTNFPAPLLIEEIEQTGDVADTSGALEKALAVWEEEFVETAETNLRVISAAIKFAVYGMLFLIAGAIGSLIIVVLHQSLAHTNIMF</sequence>
<feature type="transmembrane region" description="Helical" evidence="7">
    <location>
        <begin position="109"/>
        <end position="135"/>
    </location>
</feature>
<gene>
    <name evidence="9" type="ORF">B1A_18685</name>
</gene>
<dbReference type="EMBL" id="AUZX01013790">
    <property type="protein sequence ID" value="EQD34448.1"/>
    <property type="molecule type" value="Genomic_DNA"/>
</dbReference>
<evidence type="ECO:0000313" key="9">
    <source>
        <dbReference type="EMBL" id="EQD34448.1"/>
    </source>
</evidence>
<evidence type="ECO:0000256" key="3">
    <source>
        <dbReference type="ARBA" id="ARBA00022475"/>
    </source>
</evidence>
<reference evidence="9" key="2">
    <citation type="journal article" date="2014" name="ISME J.">
        <title>Microbial stratification in low pH oxic and suboxic macroscopic growths along an acid mine drainage.</title>
        <authorList>
            <person name="Mendez-Garcia C."/>
            <person name="Mesa V."/>
            <person name="Sprenger R.R."/>
            <person name="Richter M."/>
            <person name="Diez M.S."/>
            <person name="Solano J."/>
            <person name="Bargiela R."/>
            <person name="Golyshina O.V."/>
            <person name="Manteca A."/>
            <person name="Ramos J.L."/>
            <person name="Gallego J.R."/>
            <person name="Llorente I."/>
            <person name="Martins Dos Santos V.A."/>
            <person name="Jensen O.N."/>
            <person name="Pelaez A.I."/>
            <person name="Sanchez J."/>
            <person name="Ferrer M."/>
        </authorList>
    </citation>
    <scope>NUCLEOTIDE SEQUENCE</scope>
</reference>
<comment type="similarity">
    <text evidence="2">Belongs to the GSP F family.</text>
</comment>
<feature type="transmembrane region" description="Helical" evidence="7">
    <location>
        <begin position="278"/>
        <end position="300"/>
    </location>
</feature>
<evidence type="ECO:0000256" key="1">
    <source>
        <dbReference type="ARBA" id="ARBA00004651"/>
    </source>
</evidence>
<organism evidence="9">
    <name type="scientific">mine drainage metagenome</name>
    <dbReference type="NCBI Taxonomy" id="410659"/>
    <lineage>
        <taxon>unclassified sequences</taxon>
        <taxon>metagenomes</taxon>
        <taxon>ecological metagenomes</taxon>
    </lineage>
</organism>
<comment type="caution">
    <text evidence="9">The sequence shown here is derived from an EMBL/GenBank/DDBJ whole genome shotgun (WGS) entry which is preliminary data.</text>
</comment>
<feature type="domain" description="Type II secretion system protein GspF" evidence="8">
    <location>
        <begin position="3"/>
        <end position="90"/>
    </location>
</feature>
<evidence type="ECO:0000259" key="8">
    <source>
        <dbReference type="Pfam" id="PF00482"/>
    </source>
</evidence>
<protein>
    <submittedName>
        <fullName evidence="9">Type II secretion system protein</fullName>
    </submittedName>
</protein>
<keyword evidence="3" id="KW-1003">Cell membrane</keyword>
<dbReference type="Pfam" id="PF00482">
    <property type="entry name" value="T2SSF"/>
    <property type="match status" value="1"/>
</dbReference>
<evidence type="ECO:0000256" key="4">
    <source>
        <dbReference type="ARBA" id="ARBA00022692"/>
    </source>
</evidence>
<dbReference type="Gene3D" id="1.20.81.30">
    <property type="entry name" value="Type II secretion system (T2SS), domain F"/>
    <property type="match status" value="1"/>
</dbReference>
<evidence type="ECO:0000256" key="6">
    <source>
        <dbReference type="ARBA" id="ARBA00023136"/>
    </source>
</evidence>
<keyword evidence="5 7" id="KW-1133">Transmembrane helix</keyword>
<dbReference type="PANTHER" id="PTHR30012:SF0">
    <property type="entry name" value="TYPE II SECRETION SYSTEM PROTEIN F-RELATED"/>
    <property type="match status" value="1"/>
</dbReference>
<reference evidence="9" key="1">
    <citation type="submission" date="2013-08" db="EMBL/GenBank/DDBJ databases">
        <authorList>
            <person name="Mendez C."/>
            <person name="Richter M."/>
            <person name="Ferrer M."/>
            <person name="Sanchez J."/>
        </authorList>
    </citation>
    <scope>NUCLEOTIDE SEQUENCE</scope>
</reference>
<feature type="transmembrane region" description="Helical" evidence="7">
    <location>
        <begin position="67"/>
        <end position="89"/>
    </location>
</feature>
<comment type="subcellular location">
    <subcellularLocation>
        <location evidence="1">Cell membrane</location>
        <topology evidence="1">Multi-pass membrane protein</topology>
    </subcellularLocation>
</comment>
<dbReference type="InterPro" id="IPR042094">
    <property type="entry name" value="T2SS_GspF_sf"/>
</dbReference>
<proteinExistence type="inferred from homology"/>
<dbReference type="GO" id="GO:0005886">
    <property type="term" value="C:plasma membrane"/>
    <property type="evidence" value="ECO:0007669"/>
    <property type="project" value="UniProtKB-SubCell"/>
</dbReference>
<evidence type="ECO:0000256" key="7">
    <source>
        <dbReference type="SAM" id="Phobius"/>
    </source>
</evidence>
<dbReference type="InterPro" id="IPR018076">
    <property type="entry name" value="T2SS_GspF_dom"/>
</dbReference>
<name>T0YN18_9ZZZZ</name>
<dbReference type="InterPro" id="IPR003004">
    <property type="entry name" value="GspF/PilC"/>
</dbReference>
<evidence type="ECO:0000256" key="2">
    <source>
        <dbReference type="ARBA" id="ARBA00005745"/>
    </source>
</evidence>
<dbReference type="AlphaFoldDB" id="T0YN18"/>
<dbReference type="PANTHER" id="PTHR30012">
    <property type="entry name" value="GENERAL SECRETION PATHWAY PROTEIN"/>
    <property type="match status" value="1"/>
</dbReference>
<evidence type="ECO:0000256" key="5">
    <source>
        <dbReference type="ARBA" id="ARBA00022989"/>
    </source>
</evidence>
<keyword evidence="4 7" id="KW-0812">Transmembrane</keyword>
<keyword evidence="6 7" id="KW-0472">Membrane</keyword>
<accession>T0YN18</accession>
<feature type="non-terminal residue" evidence="9">
    <location>
        <position position="1"/>
    </location>
</feature>